<evidence type="ECO:0000313" key="4">
    <source>
        <dbReference type="Proteomes" id="UP000251088"/>
    </source>
</evidence>
<organism evidence="3 4">
    <name type="scientific">Klebsiella pneumoniae</name>
    <dbReference type="NCBI Taxonomy" id="573"/>
    <lineage>
        <taxon>Bacteria</taxon>
        <taxon>Pseudomonadati</taxon>
        <taxon>Pseudomonadota</taxon>
        <taxon>Gammaproteobacteria</taxon>
        <taxon>Enterobacterales</taxon>
        <taxon>Enterobacteriaceae</taxon>
        <taxon>Klebsiella/Raoultella group</taxon>
        <taxon>Klebsiella</taxon>
        <taxon>Klebsiella pneumoniae complex</taxon>
    </lineage>
</organism>
<dbReference type="GO" id="GO:0015093">
    <property type="term" value="F:ferrous iron transmembrane transporter activity"/>
    <property type="evidence" value="ECO:0007669"/>
    <property type="project" value="TreeGrafter"/>
</dbReference>
<dbReference type="Pfam" id="PF07670">
    <property type="entry name" value="Gate"/>
    <property type="match status" value="1"/>
</dbReference>
<sequence>MVVLIGLSLSLTDDSGLKERITATLDPWLRKVGLSGQDLIPVLSGFGCNVVAVFQSRSCSRCTRHACISMISFGSACSYQTGATLSLFNAAHQPWLFVPYLSLLFITGAIHTRLWNGSLKPSEDQRLTEPTWLQWPTLAKCDMDAEKYPPSVHYASHAVIPDYLQCCGMLDYAGITRWVSETTAPLLHLFKLPAELMPGIIFSLLRKDGLMVLNQDGGSLIQSLSTSQLLLLVWLASTLMACLVTVFTIAREINWRFAVAVAGKQVLSSLVVALVISQLFIHEA</sequence>
<proteinExistence type="predicted"/>
<name>A0A2X3E2I9_KLEPN</name>
<evidence type="ECO:0000313" key="3">
    <source>
        <dbReference type="EMBL" id="SQC05949.1"/>
    </source>
</evidence>
<dbReference type="InterPro" id="IPR011642">
    <property type="entry name" value="Gate_dom"/>
</dbReference>
<dbReference type="InterPro" id="IPR050860">
    <property type="entry name" value="FeoB_GTPase"/>
</dbReference>
<accession>A0A2X3E2I9</accession>
<dbReference type="AlphaFoldDB" id="A0A2X3E2I9"/>
<feature type="transmembrane region" description="Helical" evidence="1">
    <location>
        <begin position="229"/>
        <end position="250"/>
    </location>
</feature>
<evidence type="ECO:0000259" key="2">
    <source>
        <dbReference type="Pfam" id="PF07670"/>
    </source>
</evidence>
<protein>
    <submittedName>
        <fullName evidence="3">Ferrous iron transport protein B</fullName>
    </submittedName>
</protein>
<dbReference type="Proteomes" id="UP000251088">
    <property type="component" value="Unassembled WGS sequence"/>
</dbReference>
<reference evidence="3 4" key="1">
    <citation type="submission" date="2018-06" db="EMBL/GenBank/DDBJ databases">
        <authorList>
            <consortium name="Pathogen Informatics"/>
            <person name="Doyle S."/>
        </authorList>
    </citation>
    <scope>NUCLEOTIDE SEQUENCE [LARGE SCALE GENOMIC DNA]</scope>
    <source>
        <strain evidence="3 4">NCTC9128</strain>
    </source>
</reference>
<dbReference type="PANTHER" id="PTHR43185">
    <property type="entry name" value="FERROUS IRON TRANSPORT PROTEIN B"/>
    <property type="match status" value="1"/>
</dbReference>
<keyword evidence="1" id="KW-1133">Transmembrane helix</keyword>
<feature type="transmembrane region" description="Helical" evidence="1">
    <location>
        <begin position="257"/>
        <end position="281"/>
    </location>
</feature>
<feature type="domain" description="Nucleoside transporter/FeoB GTPase Gate" evidence="2">
    <location>
        <begin position="2"/>
        <end position="89"/>
    </location>
</feature>
<evidence type="ECO:0000256" key="1">
    <source>
        <dbReference type="SAM" id="Phobius"/>
    </source>
</evidence>
<dbReference type="PANTHER" id="PTHR43185:SF1">
    <property type="entry name" value="FE(2+) TRANSPORTER FEOB"/>
    <property type="match status" value="1"/>
</dbReference>
<keyword evidence="1" id="KW-0472">Membrane</keyword>
<gene>
    <name evidence="3" type="primary">feoB_1</name>
    <name evidence="3" type="ORF">NCTC9128_00534</name>
</gene>
<keyword evidence="1" id="KW-0812">Transmembrane</keyword>
<dbReference type="EMBL" id="UAWN01000002">
    <property type="protein sequence ID" value="SQC05949.1"/>
    <property type="molecule type" value="Genomic_DNA"/>
</dbReference>
<dbReference type="GO" id="GO:0005886">
    <property type="term" value="C:plasma membrane"/>
    <property type="evidence" value="ECO:0007669"/>
    <property type="project" value="TreeGrafter"/>
</dbReference>